<evidence type="ECO:0000256" key="1">
    <source>
        <dbReference type="ARBA" id="ARBA00022908"/>
    </source>
</evidence>
<dbReference type="RefSeq" id="WP_008655432.1">
    <property type="nucleotide sequence ID" value="NZ_ANMO01000094.1"/>
</dbReference>
<keyword evidence="3" id="KW-0233">DNA recombination</keyword>
<sequence>MNVTSPQQIDMWLASPSEHQRLEFKEAKEQFDNKKLYRYCVAIANEGGGHLLLGVSDAPPRRVVGSQAFNNPIEMAEKLFRAVGFRVDIEEVSHPDGRVVVFHIPTRPLGTAYAFEGAYLMRVGEALIPMSEDKLRRIFAEGQPDWLETPAKDGLSAQDVVDLLDTQTFFELLNLPYPSDRQGVLDKLGAERLVSETASGFAISHLAAILVAKDLRQFDDVSRKAPRVVTYKAKDKLDTIADKTGNKGYAVGFQGLVRYVMSQLPQNEVIENALRIESKLLPEVVIRELLANALIHQDFSEGGVSPMVEIYTDRLEISNPGEPLVPVERFIDGYQSRNERLADLMRRFGICEEKSSGIDRAVRAAEVHQLPAPDFQVSFKRTIVVVFGPRAFRKMDRADRIQFRASKGGTEKHRARTKRHIEEFREAGGWRRITEIDADAVTKHVGEMMSRNAAARTIQGKLQSIKSFTKWLADHHRLHINPLSMVRKPDPNADRRHERRMLLPEEWQWIVTALDQQPIDRNSMSAHERVLLYQTAIQTGLRATELAELTRSKLILLRGTPHILCDAAGTKNRKPARQFLDLNLANQLKDHVATKHPTASVFGIGSKEELSRGLRADLAAARKLWLRSFTDEQERIEADASDFLQRTNYDGAHLVFHSLRHTCGAWLAMSGAHVKTVQTIMRHGSITLTMDRYGHLFPGEAEGAASKIAAMLGKPRQHANLPALG</sequence>
<dbReference type="InterPro" id="IPR038475">
    <property type="entry name" value="RecG_C_sf"/>
</dbReference>
<name>M2AY01_9BACT</name>
<accession>M2AY01</accession>
<feature type="domain" description="Tyr recombinase" evidence="5">
    <location>
        <begin position="497"/>
        <end position="706"/>
    </location>
</feature>
<reference evidence="7" key="2">
    <citation type="journal article" date="2013" name="Mar. Genomics">
        <title>Expression of sulfatases in Rhodopirellula baltica and the diversity of sulfatases in the genus Rhodopirellula.</title>
        <authorList>
            <person name="Wegner C.E."/>
            <person name="Richter-Heitmann T."/>
            <person name="Klindworth A."/>
            <person name="Klockow C."/>
            <person name="Richter M."/>
            <person name="Achstetter T."/>
            <person name="Glockner F.O."/>
            <person name="Harder J."/>
        </authorList>
    </citation>
    <scope>NUCLEOTIDE SEQUENCE [LARGE SCALE GENOMIC DNA]</scope>
    <source>
        <strain evidence="7">6C</strain>
    </source>
</reference>
<dbReference type="PROSITE" id="PS51898">
    <property type="entry name" value="TYR_RECOMBINASE"/>
    <property type="match status" value="1"/>
</dbReference>
<evidence type="ECO:0000313" key="8">
    <source>
        <dbReference type="Proteomes" id="UP000011529"/>
    </source>
</evidence>
<dbReference type="InterPro" id="IPR038461">
    <property type="entry name" value="Schlafen_AlbA_2_dom_sf"/>
</dbReference>
<protein>
    <submittedName>
        <fullName evidence="7">Transcriptional regulator</fullName>
    </submittedName>
</protein>
<dbReference type="SUPFAM" id="SSF56349">
    <property type="entry name" value="DNA breaking-rejoining enzymes"/>
    <property type="match status" value="1"/>
</dbReference>
<dbReference type="Gene3D" id="3.30.950.30">
    <property type="entry name" value="Schlafen, AAA domain"/>
    <property type="match status" value="1"/>
</dbReference>
<keyword evidence="8" id="KW-1185">Reference proteome</keyword>
<evidence type="ECO:0000256" key="3">
    <source>
        <dbReference type="ARBA" id="ARBA00023172"/>
    </source>
</evidence>
<evidence type="ECO:0000259" key="6">
    <source>
        <dbReference type="PROSITE" id="PS51900"/>
    </source>
</evidence>
<dbReference type="GO" id="GO:0003677">
    <property type="term" value="F:DNA binding"/>
    <property type="evidence" value="ECO:0007669"/>
    <property type="project" value="UniProtKB-UniRule"/>
</dbReference>
<evidence type="ECO:0000259" key="5">
    <source>
        <dbReference type="PROSITE" id="PS51898"/>
    </source>
</evidence>
<dbReference type="AlphaFoldDB" id="M2AY01"/>
<dbReference type="PATRIC" id="fig|1263867.3.peg.1743"/>
<dbReference type="Gene3D" id="1.10.443.10">
    <property type="entry name" value="Intergrase catalytic core"/>
    <property type="match status" value="1"/>
</dbReference>
<dbReference type="GO" id="GO:0015074">
    <property type="term" value="P:DNA integration"/>
    <property type="evidence" value="ECO:0007669"/>
    <property type="project" value="UniProtKB-KW"/>
</dbReference>
<dbReference type="InterPro" id="IPR013762">
    <property type="entry name" value="Integrase-like_cat_sf"/>
</dbReference>
<dbReference type="PANTHER" id="PTHR30595">
    <property type="entry name" value="GLPR-RELATED TRANSCRIPTIONAL REPRESSOR"/>
    <property type="match status" value="1"/>
</dbReference>
<comment type="caution">
    <text evidence="7">The sequence shown here is derived from an EMBL/GenBank/DDBJ whole genome shotgun (WGS) entry which is preliminary data.</text>
</comment>
<dbReference type="InterPro" id="IPR011010">
    <property type="entry name" value="DNA_brk_join_enz"/>
</dbReference>
<feature type="domain" description="Core-binding (CB)" evidence="6">
    <location>
        <begin position="394"/>
        <end position="473"/>
    </location>
</feature>
<keyword evidence="2 4" id="KW-0238">DNA-binding</keyword>
<dbReference type="PROSITE" id="PS51900">
    <property type="entry name" value="CB"/>
    <property type="match status" value="1"/>
</dbReference>
<dbReference type="Gene3D" id="1.10.150.130">
    <property type="match status" value="1"/>
</dbReference>
<evidence type="ECO:0000256" key="2">
    <source>
        <dbReference type="ARBA" id="ARBA00023125"/>
    </source>
</evidence>
<dbReference type="EMBL" id="ANMO01000094">
    <property type="protein sequence ID" value="EMB17572.1"/>
    <property type="molecule type" value="Genomic_DNA"/>
</dbReference>
<dbReference type="InterPro" id="IPR010998">
    <property type="entry name" value="Integrase_recombinase_N"/>
</dbReference>
<dbReference type="GO" id="GO:0006310">
    <property type="term" value="P:DNA recombination"/>
    <property type="evidence" value="ECO:0007669"/>
    <property type="project" value="UniProtKB-KW"/>
</dbReference>
<dbReference type="Gene3D" id="3.30.565.60">
    <property type="match status" value="1"/>
</dbReference>
<dbReference type="Pfam" id="PF04326">
    <property type="entry name" value="SLFN_AlbA_2"/>
    <property type="match status" value="1"/>
</dbReference>
<evidence type="ECO:0000313" key="7">
    <source>
        <dbReference type="EMBL" id="EMB17572.1"/>
    </source>
</evidence>
<dbReference type="InterPro" id="IPR002104">
    <property type="entry name" value="Integrase_catalytic"/>
</dbReference>
<dbReference type="Proteomes" id="UP000011529">
    <property type="component" value="Unassembled WGS sequence"/>
</dbReference>
<dbReference type="InterPro" id="IPR007421">
    <property type="entry name" value="Schlafen_AlbA_2_dom"/>
</dbReference>
<dbReference type="Pfam" id="PF00589">
    <property type="entry name" value="Phage_integrase"/>
    <property type="match status" value="1"/>
</dbReference>
<reference evidence="7" key="1">
    <citation type="submission" date="2012-11" db="EMBL/GenBank/DDBJ databases">
        <title>Permanent draft genomes of Rhodopirellula europaea strain SH398 and 6C.</title>
        <authorList>
            <person name="Richter M."/>
            <person name="Richter-Heitmann T."/>
            <person name="Frank C."/>
            <person name="Harder J."/>
            <person name="Glockner F.O."/>
        </authorList>
    </citation>
    <scope>NUCLEOTIDE SEQUENCE</scope>
    <source>
        <strain evidence="7">6C</strain>
    </source>
</reference>
<evidence type="ECO:0000256" key="4">
    <source>
        <dbReference type="PROSITE-ProRule" id="PRU01248"/>
    </source>
</evidence>
<dbReference type="InterPro" id="IPR044068">
    <property type="entry name" value="CB"/>
</dbReference>
<proteinExistence type="predicted"/>
<dbReference type="Pfam" id="PF13749">
    <property type="entry name" value="HATPase_c_4"/>
    <property type="match status" value="1"/>
</dbReference>
<organism evidence="7 8">
    <name type="scientific">Rhodopirellula europaea 6C</name>
    <dbReference type="NCBI Taxonomy" id="1263867"/>
    <lineage>
        <taxon>Bacteria</taxon>
        <taxon>Pseudomonadati</taxon>
        <taxon>Planctomycetota</taxon>
        <taxon>Planctomycetia</taxon>
        <taxon>Pirellulales</taxon>
        <taxon>Pirellulaceae</taxon>
        <taxon>Rhodopirellula</taxon>
    </lineage>
</organism>
<dbReference type="PANTHER" id="PTHR30595:SF6">
    <property type="entry name" value="SCHLAFEN ALBA-2 DOMAIN-CONTAINING PROTEIN"/>
    <property type="match status" value="1"/>
</dbReference>
<keyword evidence="1" id="KW-0229">DNA integration</keyword>
<gene>
    <name evidence="7" type="ORF">RE6C_01643</name>
</gene>